<organism evidence="3 4">
    <name type="scientific">Boletus edulis BED1</name>
    <dbReference type="NCBI Taxonomy" id="1328754"/>
    <lineage>
        <taxon>Eukaryota</taxon>
        <taxon>Fungi</taxon>
        <taxon>Dikarya</taxon>
        <taxon>Basidiomycota</taxon>
        <taxon>Agaricomycotina</taxon>
        <taxon>Agaricomycetes</taxon>
        <taxon>Agaricomycetidae</taxon>
        <taxon>Boletales</taxon>
        <taxon>Boletineae</taxon>
        <taxon>Boletaceae</taxon>
        <taxon>Boletoideae</taxon>
        <taxon>Boletus</taxon>
    </lineage>
</organism>
<keyword evidence="1" id="KW-0472">Membrane</keyword>
<evidence type="ECO:0000313" key="4">
    <source>
        <dbReference type="Proteomes" id="UP001194468"/>
    </source>
</evidence>
<reference evidence="3" key="2">
    <citation type="journal article" date="2020" name="Nat. Commun.">
        <title>Large-scale genome sequencing of mycorrhizal fungi provides insights into the early evolution of symbiotic traits.</title>
        <authorList>
            <person name="Miyauchi S."/>
            <person name="Kiss E."/>
            <person name="Kuo A."/>
            <person name="Drula E."/>
            <person name="Kohler A."/>
            <person name="Sanchez-Garcia M."/>
            <person name="Morin E."/>
            <person name="Andreopoulos B."/>
            <person name="Barry K.W."/>
            <person name="Bonito G."/>
            <person name="Buee M."/>
            <person name="Carver A."/>
            <person name="Chen C."/>
            <person name="Cichocki N."/>
            <person name="Clum A."/>
            <person name="Culley D."/>
            <person name="Crous P.W."/>
            <person name="Fauchery L."/>
            <person name="Girlanda M."/>
            <person name="Hayes R.D."/>
            <person name="Keri Z."/>
            <person name="LaButti K."/>
            <person name="Lipzen A."/>
            <person name="Lombard V."/>
            <person name="Magnuson J."/>
            <person name="Maillard F."/>
            <person name="Murat C."/>
            <person name="Nolan M."/>
            <person name="Ohm R.A."/>
            <person name="Pangilinan J."/>
            <person name="Pereira M.F."/>
            <person name="Perotto S."/>
            <person name="Peter M."/>
            <person name="Pfister S."/>
            <person name="Riley R."/>
            <person name="Sitrit Y."/>
            <person name="Stielow J.B."/>
            <person name="Szollosi G."/>
            <person name="Zifcakova L."/>
            <person name="Stursova M."/>
            <person name="Spatafora J.W."/>
            <person name="Tedersoo L."/>
            <person name="Vaario L.M."/>
            <person name="Yamada A."/>
            <person name="Yan M."/>
            <person name="Wang P."/>
            <person name="Xu J."/>
            <person name="Bruns T."/>
            <person name="Baldrian P."/>
            <person name="Vilgalys R."/>
            <person name="Dunand C."/>
            <person name="Henrissat B."/>
            <person name="Grigoriev I.V."/>
            <person name="Hibbett D."/>
            <person name="Nagy L.G."/>
            <person name="Martin F.M."/>
        </authorList>
    </citation>
    <scope>NUCLEOTIDE SEQUENCE</scope>
    <source>
        <strain evidence="3">BED1</strain>
    </source>
</reference>
<sequence length="121" mass="13397">MGFTVTIWILLLLGTLSAYKAGSYVSTYHAILVVFIVAAEPSIAYCIWGDQYLTAIRNSNVVSLVSCVAYVFMLQRYILLAFNALYYWMTSDAALIKDGSLGGQEMGSVYGTGREQVNREK</sequence>
<name>A0AAD4BCT4_BOLED</name>
<keyword evidence="1" id="KW-1133">Transmembrane helix</keyword>
<accession>A0AAD4BCT4</accession>
<dbReference type="Proteomes" id="UP001194468">
    <property type="component" value="Unassembled WGS sequence"/>
</dbReference>
<feature type="chain" id="PRO_5041927138" evidence="2">
    <location>
        <begin position="19"/>
        <end position="121"/>
    </location>
</feature>
<comment type="caution">
    <text evidence="3">The sequence shown here is derived from an EMBL/GenBank/DDBJ whole genome shotgun (WGS) entry which is preliminary data.</text>
</comment>
<gene>
    <name evidence="3" type="ORF">L210DRAFT_2226430</name>
</gene>
<proteinExistence type="predicted"/>
<evidence type="ECO:0000256" key="2">
    <source>
        <dbReference type="SAM" id="SignalP"/>
    </source>
</evidence>
<keyword evidence="4" id="KW-1185">Reference proteome</keyword>
<feature type="transmembrane region" description="Helical" evidence="1">
    <location>
        <begin position="60"/>
        <end position="88"/>
    </location>
</feature>
<keyword evidence="2" id="KW-0732">Signal</keyword>
<dbReference type="EMBL" id="WHUW01000147">
    <property type="protein sequence ID" value="KAF8420971.1"/>
    <property type="molecule type" value="Genomic_DNA"/>
</dbReference>
<evidence type="ECO:0000313" key="3">
    <source>
        <dbReference type="EMBL" id="KAF8420971.1"/>
    </source>
</evidence>
<keyword evidence="1" id="KW-0812">Transmembrane</keyword>
<protein>
    <submittedName>
        <fullName evidence="3">Uncharacterized protein</fullName>
    </submittedName>
</protein>
<reference evidence="3" key="1">
    <citation type="submission" date="2019-10" db="EMBL/GenBank/DDBJ databases">
        <authorList>
            <consortium name="DOE Joint Genome Institute"/>
            <person name="Kuo A."/>
            <person name="Miyauchi S."/>
            <person name="Kiss E."/>
            <person name="Drula E."/>
            <person name="Kohler A."/>
            <person name="Sanchez-Garcia M."/>
            <person name="Andreopoulos B."/>
            <person name="Barry K.W."/>
            <person name="Bonito G."/>
            <person name="Buee M."/>
            <person name="Carver A."/>
            <person name="Chen C."/>
            <person name="Cichocki N."/>
            <person name="Clum A."/>
            <person name="Culley D."/>
            <person name="Crous P.W."/>
            <person name="Fauchery L."/>
            <person name="Girlanda M."/>
            <person name="Hayes R."/>
            <person name="Keri Z."/>
            <person name="LaButti K."/>
            <person name="Lipzen A."/>
            <person name="Lombard V."/>
            <person name="Magnuson J."/>
            <person name="Maillard F."/>
            <person name="Morin E."/>
            <person name="Murat C."/>
            <person name="Nolan M."/>
            <person name="Ohm R."/>
            <person name="Pangilinan J."/>
            <person name="Pereira M."/>
            <person name="Perotto S."/>
            <person name="Peter M."/>
            <person name="Riley R."/>
            <person name="Sitrit Y."/>
            <person name="Stielow B."/>
            <person name="Szollosi G."/>
            <person name="Zifcakova L."/>
            <person name="Stursova M."/>
            <person name="Spatafora J.W."/>
            <person name="Tedersoo L."/>
            <person name="Vaario L.-M."/>
            <person name="Yamada A."/>
            <person name="Yan M."/>
            <person name="Wang P."/>
            <person name="Xu J."/>
            <person name="Bruns T."/>
            <person name="Baldrian P."/>
            <person name="Vilgalys R."/>
            <person name="Henrissat B."/>
            <person name="Grigoriev I.V."/>
            <person name="Hibbett D."/>
            <person name="Nagy L.G."/>
            <person name="Martin F.M."/>
        </authorList>
    </citation>
    <scope>NUCLEOTIDE SEQUENCE</scope>
    <source>
        <strain evidence="3">BED1</strain>
    </source>
</reference>
<evidence type="ECO:0000256" key="1">
    <source>
        <dbReference type="SAM" id="Phobius"/>
    </source>
</evidence>
<feature type="transmembrane region" description="Helical" evidence="1">
    <location>
        <begin position="28"/>
        <end position="48"/>
    </location>
</feature>
<dbReference type="AlphaFoldDB" id="A0AAD4BCT4"/>
<feature type="signal peptide" evidence="2">
    <location>
        <begin position="1"/>
        <end position="18"/>
    </location>
</feature>